<evidence type="ECO:0000313" key="3">
    <source>
        <dbReference type="Proteomes" id="UP000766486"/>
    </source>
</evidence>
<sequence length="98" mass="9837">MSPSYRHSVSLCDGLAMEMLPAPTAVGARSAMMGHLEQVGGSITARGSNATPKLGGGSATPDPYGRGKARKPTPRPQAGDAEGQPEDDGDTVKGSASA</sequence>
<gene>
    <name evidence="2" type="ORF">CLO192961_LOCUS206463</name>
</gene>
<evidence type="ECO:0000256" key="1">
    <source>
        <dbReference type="SAM" id="MobiDB-lite"/>
    </source>
</evidence>
<protein>
    <submittedName>
        <fullName evidence="2">Uncharacterized protein</fullName>
    </submittedName>
</protein>
<accession>A0ABY6U7R5</accession>
<keyword evidence="3" id="KW-1185">Reference proteome</keyword>
<dbReference type="EMBL" id="CABFNS010000763">
    <property type="protein sequence ID" value="VUC27162.1"/>
    <property type="molecule type" value="Genomic_DNA"/>
</dbReference>
<feature type="non-terminal residue" evidence="2">
    <location>
        <position position="98"/>
    </location>
</feature>
<reference evidence="2 3" key="1">
    <citation type="submission" date="2019-06" db="EMBL/GenBank/DDBJ databases">
        <authorList>
            <person name="Broberg M."/>
        </authorList>
    </citation>
    <scope>NUCLEOTIDE SEQUENCE [LARGE SCALE GENOMIC DNA]</scope>
</reference>
<feature type="region of interest" description="Disordered" evidence="1">
    <location>
        <begin position="39"/>
        <end position="98"/>
    </location>
</feature>
<comment type="caution">
    <text evidence="2">The sequence shown here is derived from an EMBL/GenBank/DDBJ whole genome shotgun (WGS) entry which is preliminary data.</text>
</comment>
<proteinExistence type="predicted"/>
<organism evidence="2 3">
    <name type="scientific">Bionectria ochroleuca</name>
    <name type="common">Gliocladium roseum</name>
    <dbReference type="NCBI Taxonomy" id="29856"/>
    <lineage>
        <taxon>Eukaryota</taxon>
        <taxon>Fungi</taxon>
        <taxon>Dikarya</taxon>
        <taxon>Ascomycota</taxon>
        <taxon>Pezizomycotina</taxon>
        <taxon>Sordariomycetes</taxon>
        <taxon>Hypocreomycetidae</taxon>
        <taxon>Hypocreales</taxon>
        <taxon>Bionectriaceae</taxon>
        <taxon>Clonostachys</taxon>
    </lineage>
</organism>
<name>A0ABY6U7R5_BIOOC</name>
<evidence type="ECO:0000313" key="2">
    <source>
        <dbReference type="EMBL" id="VUC27162.1"/>
    </source>
</evidence>
<dbReference type="Proteomes" id="UP000766486">
    <property type="component" value="Unassembled WGS sequence"/>
</dbReference>